<dbReference type="AlphaFoldDB" id="A0AAV9X633"/>
<accession>A0AAV9X633</accession>
<sequence length="415" mass="46504">MSPPSHIAYYISSHGYGHATRAIQLCHSLLRAYDGLEITVVSQASSQIFLPLLNSSKRVNLRPVHVDSAVIQPTPYLLDVEQTVSNLLQLDTNEIISTEAEWLSTHNIDLVLVDAPYLPCIAASQAKIMSILITNFSFAEVFSYFHDMVGQKAQEKLDAAVEEAVKGYSHADVWLRLPGWLPNPGFLPIQLPSSTWVSEEVLHATVDGEISPEYSIANPKYKRKVIDTPLITRPATTTPRSDLLKMLEIPPEFFTFKILLLLLPLPDPPPQIPSDWVCVVAGSTPTMLLPDRYFVAPGDIHIPDVMKISSCVMAKLGYGTVSEVLGADVPLVYIPRCQFIEEYGLRNLVETWPGYGDRAERLEIEFFEKGYWWWLVTDVACREKTDAEAGPVDDGEAIRRLVVDEWTAWKRSIDL</sequence>
<gene>
    <name evidence="1" type="ORF">TWF694_002158</name>
</gene>
<keyword evidence="2" id="KW-1185">Reference proteome</keyword>
<name>A0AAV9X633_9PEZI</name>
<organism evidence="1 2">
    <name type="scientific">Orbilia ellipsospora</name>
    <dbReference type="NCBI Taxonomy" id="2528407"/>
    <lineage>
        <taxon>Eukaryota</taxon>
        <taxon>Fungi</taxon>
        <taxon>Dikarya</taxon>
        <taxon>Ascomycota</taxon>
        <taxon>Pezizomycotina</taxon>
        <taxon>Orbiliomycetes</taxon>
        <taxon>Orbiliales</taxon>
        <taxon>Orbiliaceae</taxon>
        <taxon>Orbilia</taxon>
    </lineage>
</organism>
<dbReference type="PANTHER" id="PTHR38134:SF2">
    <property type="entry name" value="GALACTOKINASE"/>
    <property type="match status" value="1"/>
</dbReference>
<proteinExistence type="predicted"/>
<dbReference type="EMBL" id="JAVHJO010000010">
    <property type="protein sequence ID" value="KAK6535708.1"/>
    <property type="molecule type" value="Genomic_DNA"/>
</dbReference>
<comment type="caution">
    <text evidence="1">The sequence shown here is derived from an EMBL/GenBank/DDBJ whole genome shotgun (WGS) entry which is preliminary data.</text>
</comment>
<reference evidence="1 2" key="1">
    <citation type="submission" date="2019-10" db="EMBL/GenBank/DDBJ databases">
        <authorList>
            <person name="Palmer J.M."/>
        </authorList>
    </citation>
    <scope>NUCLEOTIDE SEQUENCE [LARGE SCALE GENOMIC DNA]</scope>
    <source>
        <strain evidence="1 2">TWF694</strain>
    </source>
</reference>
<protein>
    <submittedName>
        <fullName evidence="1">Uncharacterized protein</fullName>
    </submittedName>
</protein>
<dbReference type="PANTHER" id="PTHR38134">
    <property type="entry name" value="SLR1395 PROTEIN"/>
    <property type="match status" value="1"/>
</dbReference>
<dbReference type="Proteomes" id="UP001365542">
    <property type="component" value="Unassembled WGS sequence"/>
</dbReference>
<dbReference type="InterPro" id="IPR053205">
    <property type="entry name" value="GHMP_kinase_L-arabinokinase"/>
</dbReference>
<dbReference type="SUPFAM" id="SSF53756">
    <property type="entry name" value="UDP-Glycosyltransferase/glycogen phosphorylase"/>
    <property type="match status" value="1"/>
</dbReference>
<evidence type="ECO:0000313" key="2">
    <source>
        <dbReference type="Proteomes" id="UP001365542"/>
    </source>
</evidence>
<evidence type="ECO:0000313" key="1">
    <source>
        <dbReference type="EMBL" id="KAK6535708.1"/>
    </source>
</evidence>